<evidence type="ECO:0008006" key="4">
    <source>
        <dbReference type="Google" id="ProtNLM"/>
    </source>
</evidence>
<dbReference type="RefSeq" id="WP_376848199.1">
    <property type="nucleotide sequence ID" value="NZ_JBHSMF010000002.1"/>
</dbReference>
<comment type="caution">
    <text evidence="2">The sequence shown here is derived from an EMBL/GenBank/DDBJ whole genome shotgun (WGS) entry which is preliminary data.</text>
</comment>
<dbReference type="EMBL" id="JBHSMF010000002">
    <property type="protein sequence ID" value="MFC5496168.1"/>
    <property type="molecule type" value="Genomic_DNA"/>
</dbReference>
<feature type="signal peptide" evidence="1">
    <location>
        <begin position="1"/>
        <end position="22"/>
    </location>
</feature>
<organism evidence="2 3">
    <name type="scientific">Caenimonas terrae</name>
    <dbReference type="NCBI Taxonomy" id="696074"/>
    <lineage>
        <taxon>Bacteria</taxon>
        <taxon>Pseudomonadati</taxon>
        <taxon>Pseudomonadota</taxon>
        <taxon>Betaproteobacteria</taxon>
        <taxon>Burkholderiales</taxon>
        <taxon>Comamonadaceae</taxon>
        <taxon>Caenimonas</taxon>
    </lineage>
</organism>
<protein>
    <recommendedName>
        <fullName evidence="4">WxL domain-containing protein</fullName>
    </recommendedName>
</protein>
<keyword evidence="1" id="KW-0732">Signal</keyword>
<keyword evidence="3" id="KW-1185">Reference proteome</keyword>
<accession>A0ABW0N9C8</accession>
<evidence type="ECO:0000313" key="3">
    <source>
        <dbReference type="Proteomes" id="UP001596037"/>
    </source>
</evidence>
<reference evidence="3" key="1">
    <citation type="journal article" date="2019" name="Int. J. Syst. Evol. Microbiol.">
        <title>The Global Catalogue of Microorganisms (GCM) 10K type strain sequencing project: providing services to taxonomists for standard genome sequencing and annotation.</title>
        <authorList>
            <consortium name="The Broad Institute Genomics Platform"/>
            <consortium name="The Broad Institute Genome Sequencing Center for Infectious Disease"/>
            <person name="Wu L."/>
            <person name="Ma J."/>
        </authorList>
    </citation>
    <scope>NUCLEOTIDE SEQUENCE [LARGE SCALE GENOMIC DNA]</scope>
    <source>
        <strain evidence="3">CCUG 57401</strain>
    </source>
</reference>
<feature type="chain" id="PRO_5046164037" description="WxL domain-containing protein" evidence="1">
    <location>
        <begin position="23"/>
        <end position="218"/>
    </location>
</feature>
<proteinExistence type="predicted"/>
<evidence type="ECO:0000256" key="1">
    <source>
        <dbReference type="SAM" id="SignalP"/>
    </source>
</evidence>
<evidence type="ECO:0000313" key="2">
    <source>
        <dbReference type="EMBL" id="MFC5496168.1"/>
    </source>
</evidence>
<sequence>MKKLLLIAVSMAALLAPVLSRAESNVNTAAVTGSAVTARLNFSVVIPSVLYLAVGTNTTMAANTTVDNLLFTVPAASIGAGTTSVVTTGGDIGSGAVTVRVFSNVGGATGNVSLNSSTSGQMLNAAGDAIPWTDIAVAAAPLATATTGYTNTGITHPAFNNGAAGGAGTLVTLTAASKVVRQEGKWTFSYANTGAYPAGTYGGTVAKNGVVTYTATAL</sequence>
<dbReference type="Proteomes" id="UP001596037">
    <property type="component" value="Unassembled WGS sequence"/>
</dbReference>
<name>A0ABW0N9C8_9BURK</name>
<gene>
    <name evidence="2" type="ORF">ACFPOE_01360</name>
</gene>